<comment type="caution">
    <text evidence="2">The sequence shown here is derived from an EMBL/GenBank/DDBJ whole genome shotgun (WGS) entry which is preliminary data.</text>
</comment>
<reference evidence="2 3" key="1">
    <citation type="submission" date="2024-05" db="EMBL/GenBank/DDBJ databases">
        <title>Haplotype-resolved chromosome-level genome assembly of Huyou (Citrus changshanensis).</title>
        <authorList>
            <person name="Miao C."/>
            <person name="Chen W."/>
            <person name="Wu Y."/>
            <person name="Wang L."/>
            <person name="Zhao S."/>
            <person name="Grierson D."/>
            <person name="Xu C."/>
            <person name="Chen K."/>
        </authorList>
    </citation>
    <scope>NUCLEOTIDE SEQUENCE [LARGE SCALE GENOMIC DNA]</scope>
    <source>
        <strain evidence="2">01-14</strain>
        <tissue evidence="2">Leaf</tissue>
    </source>
</reference>
<keyword evidence="1" id="KW-0472">Membrane</keyword>
<keyword evidence="1" id="KW-1133">Transmembrane helix</keyword>
<organism evidence="2 3">
    <name type="scientific">Citrus x changshan-huyou</name>
    <dbReference type="NCBI Taxonomy" id="2935761"/>
    <lineage>
        <taxon>Eukaryota</taxon>
        <taxon>Viridiplantae</taxon>
        <taxon>Streptophyta</taxon>
        <taxon>Embryophyta</taxon>
        <taxon>Tracheophyta</taxon>
        <taxon>Spermatophyta</taxon>
        <taxon>Magnoliopsida</taxon>
        <taxon>eudicotyledons</taxon>
        <taxon>Gunneridae</taxon>
        <taxon>Pentapetalae</taxon>
        <taxon>rosids</taxon>
        <taxon>malvids</taxon>
        <taxon>Sapindales</taxon>
        <taxon>Rutaceae</taxon>
        <taxon>Aurantioideae</taxon>
        <taxon>Citrus</taxon>
    </lineage>
</organism>
<evidence type="ECO:0000256" key="1">
    <source>
        <dbReference type="SAM" id="Phobius"/>
    </source>
</evidence>
<evidence type="ECO:0000313" key="2">
    <source>
        <dbReference type="EMBL" id="KAK9214776.1"/>
    </source>
</evidence>
<feature type="transmembrane region" description="Helical" evidence="1">
    <location>
        <begin position="21"/>
        <end position="48"/>
    </location>
</feature>
<accession>A0AAP0MPK9</accession>
<keyword evidence="3" id="KW-1185">Reference proteome</keyword>
<proteinExistence type="predicted"/>
<evidence type="ECO:0000313" key="3">
    <source>
        <dbReference type="Proteomes" id="UP001428341"/>
    </source>
</evidence>
<gene>
    <name evidence="2" type="ORF">WN944_006775</name>
</gene>
<dbReference type="Proteomes" id="UP001428341">
    <property type="component" value="Unassembled WGS sequence"/>
</dbReference>
<dbReference type="AlphaFoldDB" id="A0AAP0MPK9"/>
<sequence>MGLAQLNLLSHRIRKYHNNLLYLRTSMVIAGKCVMPLLGQIASLAWIICKQLECFPAQKHYEHRERYCPEEACGRTEFENGALHYIDFILKQDNLWRVYRGSRARLPFILHLAGL</sequence>
<dbReference type="EMBL" id="JBCGBO010000003">
    <property type="protein sequence ID" value="KAK9214776.1"/>
    <property type="molecule type" value="Genomic_DNA"/>
</dbReference>
<keyword evidence="1" id="KW-0812">Transmembrane</keyword>
<protein>
    <submittedName>
        <fullName evidence="2">Uncharacterized protein</fullName>
    </submittedName>
</protein>
<name>A0AAP0MPK9_9ROSI</name>